<dbReference type="PANTHER" id="PTHR33361:SF2">
    <property type="entry name" value="DUF885 DOMAIN-CONTAINING PROTEIN"/>
    <property type="match status" value="1"/>
</dbReference>
<dbReference type="Pfam" id="PF05960">
    <property type="entry name" value="DUF885"/>
    <property type="match status" value="1"/>
</dbReference>
<accession>A0A7X9RTY9</accession>
<dbReference type="AlphaFoldDB" id="A0A7X9RTY9"/>
<organism evidence="2 3">
    <name type="scientific">Flammeovirga aprica JL-4</name>
    <dbReference type="NCBI Taxonomy" id="694437"/>
    <lineage>
        <taxon>Bacteria</taxon>
        <taxon>Pseudomonadati</taxon>
        <taxon>Bacteroidota</taxon>
        <taxon>Cytophagia</taxon>
        <taxon>Cytophagales</taxon>
        <taxon>Flammeovirgaceae</taxon>
        <taxon>Flammeovirga</taxon>
    </lineage>
</organism>
<comment type="caution">
    <text evidence="2">The sequence shown here is derived from an EMBL/GenBank/DDBJ whole genome shotgun (WGS) entry which is preliminary data.</text>
</comment>
<evidence type="ECO:0000313" key="3">
    <source>
        <dbReference type="Proteomes" id="UP000576082"/>
    </source>
</evidence>
<evidence type="ECO:0000256" key="1">
    <source>
        <dbReference type="SAM" id="Phobius"/>
    </source>
</evidence>
<dbReference type="PANTHER" id="PTHR33361">
    <property type="entry name" value="GLR0591 PROTEIN"/>
    <property type="match status" value="1"/>
</dbReference>
<gene>
    <name evidence="2" type="ORF">HHU12_10120</name>
</gene>
<dbReference type="RefSeq" id="WP_169656620.1">
    <property type="nucleotide sequence ID" value="NZ_JABANE010000022.1"/>
</dbReference>
<reference evidence="2 3" key="1">
    <citation type="submission" date="2020-04" db="EMBL/GenBank/DDBJ databases">
        <title>Flammeovirga sp. SR4, a novel species isolated from seawater.</title>
        <authorList>
            <person name="Wang X."/>
        </authorList>
    </citation>
    <scope>NUCLEOTIDE SEQUENCE [LARGE SCALE GENOMIC DNA]</scope>
    <source>
        <strain evidence="2 3">ATCC 23126</strain>
    </source>
</reference>
<protein>
    <submittedName>
        <fullName evidence="2">DUF885 domain-containing protein</fullName>
    </submittedName>
</protein>
<keyword evidence="3" id="KW-1185">Reference proteome</keyword>
<keyword evidence="1" id="KW-1133">Transmembrane helix</keyword>
<sequence>MNNYKLNKAYKKYYLSKVKKHFLIKWGWYLRVLIFIGVLSVVADRVNVWYFKPSKLYTLLDRFFYDYAKEHPEVLTRTKAFKWPYITNESESKLNDVSTFQVEYDSLYVQKEYEFLDRYDLKNMTPQERLSAQTFRYLIEQEILEKLLFKNTKYPIDHISGIQVQLPLLMLNCHTIKDISDAKNYISRLIDAQDKIAELIAGNRLNPAEEYADITTKNILYRRQGETLEECIHHFHINEGLTIPPKSVLKRVREQLHIFLEGGVENNVFYKDFMSKLDHVDNDELINNRSELKYEIKKAIEGSVIPSFDALYRTVAELEMQAPEEITSLQYPLGEMYYQHSLRNKLGMSDSHLDFKHRPKKLYFLGKNLLYRETAKLHQMLSEIGAGSGSLRTKIDSLYTGENHITHTEYLKQFEETLLQSSTLFTPHEKVEFTHFPPSISTTFFEPFYYEGSYDKSRCGKIYFSDSVSFYSKLVLKPTAIGFSALNQWSSLRVKNTSLPYFRRGLTFRYIEEFWKNAFLYYHYADAPLEEKVKYQLWKVHNLVFMVCDLGIHHYLWTKKEAMEYVFEKSILTEREAENMVDFCSSSIGEGVARGFGMHLFESYIVKEEKGGDIQYVMSELKPLFNEGAVSFSEFDKLIFANNSENRMK</sequence>
<evidence type="ECO:0000313" key="2">
    <source>
        <dbReference type="EMBL" id="NME68314.1"/>
    </source>
</evidence>
<name>A0A7X9RTY9_9BACT</name>
<dbReference type="EMBL" id="JABANE010000022">
    <property type="protein sequence ID" value="NME68314.1"/>
    <property type="molecule type" value="Genomic_DNA"/>
</dbReference>
<dbReference type="Proteomes" id="UP000576082">
    <property type="component" value="Unassembled WGS sequence"/>
</dbReference>
<proteinExistence type="predicted"/>
<keyword evidence="1" id="KW-0812">Transmembrane</keyword>
<feature type="transmembrane region" description="Helical" evidence="1">
    <location>
        <begin position="21"/>
        <end position="43"/>
    </location>
</feature>
<dbReference type="InterPro" id="IPR010281">
    <property type="entry name" value="DUF885"/>
</dbReference>
<keyword evidence="1" id="KW-0472">Membrane</keyword>